<dbReference type="Gene3D" id="3.40.50.2300">
    <property type="match status" value="1"/>
</dbReference>
<dbReference type="Proteomes" id="UP000249467">
    <property type="component" value="Unassembled WGS sequence"/>
</dbReference>
<dbReference type="GO" id="GO:0005886">
    <property type="term" value="C:plasma membrane"/>
    <property type="evidence" value="ECO:0007669"/>
    <property type="project" value="TreeGrafter"/>
</dbReference>
<dbReference type="PROSITE" id="PS50110">
    <property type="entry name" value="RESPONSE_REGULATORY"/>
    <property type="match status" value="1"/>
</dbReference>
<dbReference type="Pfam" id="PF00990">
    <property type="entry name" value="GGDEF"/>
    <property type="match status" value="1"/>
</dbReference>
<reference evidence="5 6" key="1">
    <citation type="submission" date="2018-04" db="EMBL/GenBank/DDBJ databases">
        <authorList>
            <person name="Go L.Y."/>
            <person name="Mitchell J.A."/>
        </authorList>
    </citation>
    <scope>NUCLEOTIDE SEQUENCE [LARGE SCALE GENOMIC DNA]</scope>
    <source>
        <strain evidence="5">ULC066bin1</strain>
    </source>
</reference>
<feature type="modified residue" description="4-aspartylphosphate" evidence="1">
    <location>
        <position position="61"/>
    </location>
</feature>
<dbReference type="InterPro" id="IPR000160">
    <property type="entry name" value="GGDEF_dom"/>
</dbReference>
<evidence type="ECO:0000256" key="1">
    <source>
        <dbReference type="PROSITE-ProRule" id="PRU00169"/>
    </source>
</evidence>
<dbReference type="CDD" id="cd19920">
    <property type="entry name" value="REC_PA4781-like"/>
    <property type="match status" value="1"/>
</dbReference>
<reference evidence="5 6" key="2">
    <citation type="submission" date="2018-06" db="EMBL/GenBank/DDBJ databases">
        <title>Metagenomic assembly of (sub)arctic Cyanobacteria and their associated microbiome from non-axenic cultures.</title>
        <authorList>
            <person name="Baurain D."/>
        </authorList>
    </citation>
    <scope>NUCLEOTIDE SEQUENCE [LARGE SCALE GENOMIC DNA]</scope>
    <source>
        <strain evidence="5">ULC066bin1</strain>
    </source>
</reference>
<keyword evidence="2" id="KW-0175">Coiled coil</keyword>
<dbReference type="InterPro" id="IPR029787">
    <property type="entry name" value="Nucleotide_cyclase"/>
</dbReference>
<dbReference type="GO" id="GO:0052621">
    <property type="term" value="F:diguanylate cyclase activity"/>
    <property type="evidence" value="ECO:0007669"/>
    <property type="project" value="TreeGrafter"/>
</dbReference>
<proteinExistence type="predicted"/>
<evidence type="ECO:0000256" key="2">
    <source>
        <dbReference type="SAM" id="Coils"/>
    </source>
</evidence>
<dbReference type="PANTHER" id="PTHR45138:SF9">
    <property type="entry name" value="DIGUANYLATE CYCLASE DGCM-RELATED"/>
    <property type="match status" value="1"/>
</dbReference>
<comment type="caution">
    <text evidence="5">The sequence shown here is derived from an EMBL/GenBank/DDBJ whole genome shotgun (WGS) entry which is preliminary data.</text>
</comment>
<dbReference type="SUPFAM" id="SSF52172">
    <property type="entry name" value="CheY-like"/>
    <property type="match status" value="1"/>
</dbReference>
<dbReference type="EMBL" id="QBML01000011">
    <property type="protein sequence ID" value="PZO41532.1"/>
    <property type="molecule type" value="Genomic_DNA"/>
</dbReference>
<dbReference type="NCBIfam" id="TIGR00254">
    <property type="entry name" value="GGDEF"/>
    <property type="match status" value="1"/>
</dbReference>
<name>A0A2W4WAM9_9CYAN</name>
<feature type="coiled-coil region" evidence="2">
    <location>
        <begin position="121"/>
        <end position="150"/>
    </location>
</feature>
<dbReference type="InterPro" id="IPR043128">
    <property type="entry name" value="Rev_trsase/Diguanyl_cyclase"/>
</dbReference>
<evidence type="ECO:0000313" key="5">
    <source>
        <dbReference type="EMBL" id="PZO41532.1"/>
    </source>
</evidence>
<feature type="domain" description="Response regulatory" evidence="3">
    <location>
        <begin position="12"/>
        <end position="128"/>
    </location>
</feature>
<dbReference type="FunFam" id="3.30.70.270:FF:000001">
    <property type="entry name" value="Diguanylate cyclase domain protein"/>
    <property type="match status" value="1"/>
</dbReference>
<dbReference type="GO" id="GO:0043709">
    <property type="term" value="P:cell adhesion involved in single-species biofilm formation"/>
    <property type="evidence" value="ECO:0007669"/>
    <property type="project" value="TreeGrafter"/>
</dbReference>
<keyword evidence="1" id="KW-0597">Phosphoprotein</keyword>
<dbReference type="SMART" id="SM00267">
    <property type="entry name" value="GGDEF"/>
    <property type="match status" value="1"/>
</dbReference>
<dbReference type="SMART" id="SM00448">
    <property type="entry name" value="REC"/>
    <property type="match status" value="1"/>
</dbReference>
<gene>
    <name evidence="5" type="ORF">DCF19_10070</name>
</gene>
<evidence type="ECO:0000313" key="6">
    <source>
        <dbReference type="Proteomes" id="UP000249467"/>
    </source>
</evidence>
<dbReference type="PROSITE" id="PS50887">
    <property type="entry name" value="GGDEF"/>
    <property type="match status" value="1"/>
</dbReference>
<dbReference type="CDD" id="cd01949">
    <property type="entry name" value="GGDEF"/>
    <property type="match status" value="1"/>
</dbReference>
<dbReference type="InterPro" id="IPR050469">
    <property type="entry name" value="Diguanylate_Cyclase"/>
</dbReference>
<dbReference type="GO" id="GO:1902201">
    <property type="term" value="P:negative regulation of bacterial-type flagellum-dependent cell motility"/>
    <property type="evidence" value="ECO:0007669"/>
    <property type="project" value="TreeGrafter"/>
</dbReference>
<dbReference type="InterPro" id="IPR011006">
    <property type="entry name" value="CheY-like_superfamily"/>
</dbReference>
<evidence type="ECO:0000259" key="4">
    <source>
        <dbReference type="PROSITE" id="PS50887"/>
    </source>
</evidence>
<accession>A0A2W4WAM9</accession>
<dbReference type="SUPFAM" id="SSF55073">
    <property type="entry name" value="Nucleotide cyclase"/>
    <property type="match status" value="1"/>
</dbReference>
<protein>
    <submittedName>
        <fullName evidence="5">Diguanylate cyclase response regulator</fullName>
    </submittedName>
</protein>
<dbReference type="Gene3D" id="3.30.70.270">
    <property type="match status" value="1"/>
</dbReference>
<evidence type="ECO:0000259" key="3">
    <source>
        <dbReference type="PROSITE" id="PS50110"/>
    </source>
</evidence>
<organism evidence="5 6">
    <name type="scientific">Pseudanabaena frigida</name>
    <dbReference type="NCBI Taxonomy" id="945775"/>
    <lineage>
        <taxon>Bacteria</taxon>
        <taxon>Bacillati</taxon>
        <taxon>Cyanobacteriota</taxon>
        <taxon>Cyanophyceae</taxon>
        <taxon>Pseudanabaenales</taxon>
        <taxon>Pseudanabaenaceae</taxon>
        <taxon>Pseudanabaena</taxon>
    </lineage>
</organism>
<dbReference type="AlphaFoldDB" id="A0A2W4WAM9"/>
<dbReference type="Pfam" id="PF00072">
    <property type="entry name" value="Response_reg"/>
    <property type="match status" value="1"/>
</dbReference>
<sequence>MQLLEAVPSKEYILVVDDTPPNLQLLLTMLKRKGYEAHGVTDGLVALSDIKNKLPDLVLLDINMPNINGFQVCQQLKSSDLTSEIPVIFISARDEVLDKVQAFAVGGVDYITKPFQIAEVLARIENQLTLQRLQKQLQEQNHRLKQEINSRIIAETLLQEANEKLGRLVNLDGLTQLANRRCFDEYLEQEWQRLAREQLHLSLIMCDIDFFKNYNDTYGHVAGDDCLRKVSLLIKQAVRRPADLAARYGGEEFVLVLPNTDVDGAILVAEVIRQKLSELAIPHEDSVVSEFVTLSIGVTSLIPKTDSLPSVLLTSADYALYRAKELGRNQTYKIG</sequence>
<feature type="domain" description="GGDEF" evidence="4">
    <location>
        <begin position="199"/>
        <end position="335"/>
    </location>
</feature>
<dbReference type="InterPro" id="IPR001789">
    <property type="entry name" value="Sig_transdc_resp-reg_receiver"/>
</dbReference>
<dbReference type="GO" id="GO:0000160">
    <property type="term" value="P:phosphorelay signal transduction system"/>
    <property type="evidence" value="ECO:0007669"/>
    <property type="project" value="InterPro"/>
</dbReference>
<dbReference type="PANTHER" id="PTHR45138">
    <property type="entry name" value="REGULATORY COMPONENTS OF SENSORY TRANSDUCTION SYSTEM"/>
    <property type="match status" value="1"/>
</dbReference>